<keyword evidence="7" id="KW-0693">Viral RNA replication</keyword>
<evidence type="ECO:0000256" key="5">
    <source>
        <dbReference type="ARBA" id="ARBA00022695"/>
    </source>
</evidence>
<evidence type="ECO:0000313" key="11">
    <source>
        <dbReference type="EMBL" id="ASM94088.1"/>
    </source>
</evidence>
<comment type="catalytic activity">
    <reaction evidence="8">
        <text>RNA(n) + a ribonucleoside 5'-triphosphate = RNA(n+1) + diphosphate</text>
        <dbReference type="Rhea" id="RHEA:21248"/>
        <dbReference type="Rhea" id="RHEA-COMP:14527"/>
        <dbReference type="Rhea" id="RHEA-COMP:17342"/>
        <dbReference type="ChEBI" id="CHEBI:33019"/>
        <dbReference type="ChEBI" id="CHEBI:61557"/>
        <dbReference type="ChEBI" id="CHEBI:140395"/>
        <dbReference type="EC" id="2.7.7.48"/>
    </reaction>
</comment>
<sequence length="705" mass="78416">MFAFLRGSVQEGVLPVATTFPYTAAPPFRAGTSTRLILDTCERTLTYSGLLTGDPEPKEEDYYREINGRYDPGICMHHAIRFTRENKDALEKGLDLFLGRRAFGKASKLTSGGQTYCPSEQRTIPAARAYHNYVMTIEENLSRVIPDTVAHHMEAIIEMLTRQDITLVSFGLQDGKPLLKGRVVTQETFRKEIATMVGFTKQLERGQKDPRAIVSCTIYFKVFVSLFLEELCDSLIKEISAIKLSSVDKQQKIISEFHSMPGSKLAITADNSKWNECISIPVVCQEIDMIVRETTGASETVSRGLRVVKFLFETKRVKLGAGVSFHNEAGASKVFKVGEFPPGAEGPPVAQAESMKDYVDGDSIRLPVGMVMGMANKASTLHGIICSSATWKLQSSDDFVQLEASVEPNQSKAYAAAAVRYEQSRLVEKRCGMNHSASKTYGITGLSFEYNSLFIEGEAVKNLGTDAPSFLPVGKNPIVDWNAAKLNIREICLKGMGSIEMAPMMLGIIWEQYQAMYQTRPMRGSVNSRGAFLKLLEDEGVDLLRVHPCHGGFPIESPTTLHLDPFALAWRNGKWPRNYIQRVINPRNATHFTSAKTKVVFDASKRRNVEEEFTPNCMTWRWAENRTALNTKTGKLRLAMAHTYSGIEAKVAKIAPDLVVLGTTSRLPLLEFLRMREGNQPEQVPAAQQGEPETEDEPQAGPSWM</sequence>
<evidence type="ECO:0000256" key="4">
    <source>
        <dbReference type="ARBA" id="ARBA00022679"/>
    </source>
</evidence>
<proteinExistence type="predicted"/>
<evidence type="ECO:0000256" key="2">
    <source>
        <dbReference type="ARBA" id="ARBA00020035"/>
    </source>
</evidence>
<evidence type="ECO:0000256" key="1">
    <source>
        <dbReference type="ARBA" id="ARBA00012494"/>
    </source>
</evidence>
<keyword evidence="3 8" id="KW-0696">RNA-directed RNA polymerase</keyword>
<dbReference type="GO" id="GO:0000166">
    <property type="term" value="F:nucleotide binding"/>
    <property type="evidence" value="ECO:0007669"/>
    <property type="project" value="UniProtKB-KW"/>
</dbReference>
<dbReference type="PROSITE" id="PS50525">
    <property type="entry name" value="RDRP_SSRNA_NEG_SEG"/>
    <property type="match status" value="1"/>
</dbReference>
<keyword evidence="5" id="KW-0548">Nucleotidyltransferase</keyword>
<dbReference type="EC" id="2.7.7.48" evidence="1 8"/>
<dbReference type="InterPro" id="IPR007099">
    <property type="entry name" value="RNA-dir_pol_NSvirus"/>
</dbReference>
<protein>
    <recommendedName>
        <fullName evidence="2 8">RNA-directed RNA polymerase catalytic subunit</fullName>
        <ecNumber evidence="1 8">2.7.7.48</ecNumber>
    </recommendedName>
</protein>
<dbReference type="EMBL" id="MF190045">
    <property type="protein sequence ID" value="ASM94088.1"/>
    <property type="molecule type" value="Viral_cRNA"/>
</dbReference>
<evidence type="ECO:0000256" key="3">
    <source>
        <dbReference type="ARBA" id="ARBA00022484"/>
    </source>
</evidence>
<name>A0A221LFN5_9ORTO</name>
<dbReference type="Pfam" id="PF00602">
    <property type="entry name" value="Flu_PB1"/>
    <property type="match status" value="1"/>
</dbReference>
<keyword evidence="6" id="KW-0547">Nucleotide-binding</keyword>
<reference evidence="11" key="1">
    <citation type="submission" date="2017-05" db="EMBL/GenBank/DDBJ databases">
        <title>New viruses from a metagenomic survey of invertebrates and Fucus.</title>
        <authorList>
            <person name="Waldron F.M."/>
            <person name="Obbard D.J."/>
        </authorList>
    </citation>
    <scope>NUCLEOTIDE SEQUENCE</scope>
    <source>
        <strain evidence="11">E38</strain>
    </source>
</reference>
<evidence type="ECO:0000256" key="9">
    <source>
        <dbReference type="SAM" id="MobiDB-lite"/>
    </source>
</evidence>
<dbReference type="GO" id="GO:0003723">
    <property type="term" value="F:RNA binding"/>
    <property type="evidence" value="ECO:0007669"/>
    <property type="project" value="InterPro"/>
</dbReference>
<evidence type="ECO:0000259" key="10">
    <source>
        <dbReference type="PROSITE" id="PS50525"/>
    </source>
</evidence>
<feature type="domain" description="RdRp catalytic" evidence="10">
    <location>
        <begin position="254"/>
        <end position="441"/>
    </location>
</feature>
<organism evidence="11">
    <name type="scientific">Barns Ness dog whelk orthomyxo-like virus 1</name>
    <dbReference type="NCBI Taxonomy" id="2021949"/>
    <lineage>
        <taxon>Viruses</taxon>
        <taxon>Riboviria</taxon>
        <taxon>Orthornavirae</taxon>
        <taxon>Negarnaviricota</taxon>
        <taxon>Polyploviricotina</taxon>
        <taxon>Insthoviricetes</taxon>
        <taxon>Articulavirales</taxon>
        <taxon>Orthomyxoviridae</taxon>
    </lineage>
</organism>
<dbReference type="GO" id="GO:0003968">
    <property type="term" value="F:RNA-directed RNA polymerase activity"/>
    <property type="evidence" value="ECO:0007669"/>
    <property type="project" value="UniProtKB-KW"/>
</dbReference>
<accession>A0A221LFN5</accession>
<evidence type="ECO:0000256" key="6">
    <source>
        <dbReference type="ARBA" id="ARBA00022741"/>
    </source>
</evidence>
<feature type="region of interest" description="Disordered" evidence="9">
    <location>
        <begin position="678"/>
        <end position="705"/>
    </location>
</feature>
<keyword evidence="4" id="KW-0808">Transferase</keyword>
<dbReference type="GO" id="GO:0039694">
    <property type="term" value="P:viral RNA genome replication"/>
    <property type="evidence" value="ECO:0007669"/>
    <property type="project" value="InterPro"/>
</dbReference>
<evidence type="ECO:0000256" key="7">
    <source>
        <dbReference type="ARBA" id="ARBA00022953"/>
    </source>
</evidence>
<evidence type="ECO:0000256" key="8">
    <source>
        <dbReference type="RuleBase" id="RU004330"/>
    </source>
</evidence>
<dbReference type="InterPro" id="IPR001407">
    <property type="entry name" value="RNA_pol_PB1_influenza"/>
</dbReference>